<reference evidence="6" key="1">
    <citation type="submission" date="2020-06" db="EMBL/GenBank/DDBJ databases">
        <title>Novel chitinolytic bacterium.</title>
        <authorList>
            <person name="Ungkulpasvich U."/>
            <person name="Kosugi A."/>
            <person name="Uke A."/>
        </authorList>
    </citation>
    <scope>NUCLEOTIDE SEQUENCE</scope>
    <source>
        <strain evidence="6">UUS1-1</strain>
    </source>
</reference>
<dbReference type="InterPro" id="IPR013655">
    <property type="entry name" value="PAS_fold_3"/>
</dbReference>
<feature type="modified residue" description="4-aspartylphosphate" evidence="1">
    <location>
        <position position="51"/>
    </location>
</feature>
<dbReference type="InterPro" id="IPR001610">
    <property type="entry name" value="PAC"/>
</dbReference>
<dbReference type="PANTHER" id="PTHR33121">
    <property type="entry name" value="CYCLIC DI-GMP PHOSPHODIESTERASE PDEF"/>
    <property type="match status" value="1"/>
</dbReference>
<dbReference type="Gene3D" id="3.40.50.2300">
    <property type="match status" value="1"/>
</dbReference>
<dbReference type="CDD" id="cd00130">
    <property type="entry name" value="PAS"/>
    <property type="match status" value="1"/>
</dbReference>
<sequence length="716" mass="81757">MLKILVVDDSVMDRFIIKRALSEYCVLTAVDGLEAMRVLKEDEGINLLILDLDVPKMNGFQVLKALPKEGRFRKPRTIILTDVANWENESKGLKLGAVDFIRKPIHMASLKARIDLHVALFRAEQGLVKERKTIEKALHESERSKAVFLSHLPGLAYRCNYDPDWTMQYVSQGCFNLTGYPPESLLYNRDLSYNDLISPEYREALWNEWKRILPAKQPFKYEYEIITATGERKWVLELGQGIYNEQGEVEALEGIVLDISDRKAIENTLKYHNEHDRWTGLHNRDYLVSLLERDIKLKKGIKKALIEINLSMVQLIIANYGFQYSQNLIKKAAEALRQYCTENRLLFHARESRFIFYLFDYQDQNELLDFSNVIAETLESLFVTERIGGGIGILEIEPDQDETNIDLLLSKLLIASEKSVSLFGKDFAICFYDEELEASVNRERDIVEALSAIAADRKTDNHLFLQYQPILSLKTGRICGFEALARLKTAKLGLVSPVEFIPIAEKTKFILPLGEKVIVKAFCFLNKLKELGYDEIGVSINISIIQLLNPTFANRLFTLIKEMEVNPENVAIELTESVFASDYDSINNVIAHLRKAGIQIAIDDFGTGYSSLAREKELKVDCMKIDKYFIDKLLGVDPHNAITSDIISISHKLGHCTIAEGVEHDLQLEYLKEHDCDRIQGYLISKPLDEDDAIKFLERNCTPTRSNEKDGTDHNG</sequence>
<dbReference type="SUPFAM" id="SSF55073">
    <property type="entry name" value="Nucleotide cyclase"/>
    <property type="match status" value="1"/>
</dbReference>
<dbReference type="InterPro" id="IPR000014">
    <property type="entry name" value="PAS"/>
</dbReference>
<name>A0A8J6LJN7_9FIRM</name>
<dbReference type="NCBIfam" id="TIGR00229">
    <property type="entry name" value="sensory_box"/>
    <property type="match status" value="1"/>
</dbReference>
<dbReference type="SUPFAM" id="SSF52172">
    <property type="entry name" value="CheY-like"/>
    <property type="match status" value="1"/>
</dbReference>
<evidence type="ECO:0000259" key="5">
    <source>
        <dbReference type="PROSITE" id="PS50887"/>
    </source>
</evidence>
<dbReference type="Gene3D" id="3.30.450.20">
    <property type="entry name" value="PAS domain"/>
    <property type="match status" value="1"/>
</dbReference>
<proteinExistence type="predicted"/>
<dbReference type="InterPro" id="IPR029787">
    <property type="entry name" value="Nucleotide_cyclase"/>
</dbReference>
<dbReference type="SMART" id="SM00448">
    <property type="entry name" value="REC"/>
    <property type="match status" value="1"/>
</dbReference>
<dbReference type="AlphaFoldDB" id="A0A8J6LJN7"/>
<evidence type="ECO:0000313" key="6">
    <source>
        <dbReference type="EMBL" id="MBA2134131.1"/>
    </source>
</evidence>
<feature type="domain" description="PAC" evidence="3">
    <location>
        <begin position="219"/>
        <end position="271"/>
    </location>
</feature>
<dbReference type="EMBL" id="JAAKDE010000061">
    <property type="protein sequence ID" value="MBA2134131.1"/>
    <property type="molecule type" value="Genomic_DNA"/>
</dbReference>
<dbReference type="InterPro" id="IPR001789">
    <property type="entry name" value="Sig_transdc_resp-reg_receiver"/>
</dbReference>
<dbReference type="Pfam" id="PF00563">
    <property type="entry name" value="EAL"/>
    <property type="match status" value="1"/>
</dbReference>
<dbReference type="InterPro" id="IPR001633">
    <property type="entry name" value="EAL_dom"/>
</dbReference>
<dbReference type="SUPFAM" id="SSF141868">
    <property type="entry name" value="EAL domain-like"/>
    <property type="match status" value="1"/>
</dbReference>
<dbReference type="GO" id="GO:0071111">
    <property type="term" value="F:cyclic-guanylate-specific phosphodiesterase activity"/>
    <property type="evidence" value="ECO:0007669"/>
    <property type="project" value="InterPro"/>
</dbReference>
<dbReference type="Pfam" id="PF00072">
    <property type="entry name" value="Response_reg"/>
    <property type="match status" value="1"/>
</dbReference>
<dbReference type="SUPFAM" id="SSF55785">
    <property type="entry name" value="PYP-like sensor domain (PAS domain)"/>
    <property type="match status" value="1"/>
</dbReference>
<dbReference type="Pfam" id="PF08447">
    <property type="entry name" value="PAS_3"/>
    <property type="match status" value="1"/>
</dbReference>
<dbReference type="InterPro" id="IPR035919">
    <property type="entry name" value="EAL_sf"/>
</dbReference>
<accession>A0A8J6LJN7</accession>
<feature type="domain" description="GGDEF" evidence="5">
    <location>
        <begin position="301"/>
        <end position="433"/>
    </location>
</feature>
<dbReference type="SMART" id="SM00267">
    <property type="entry name" value="GGDEF"/>
    <property type="match status" value="1"/>
</dbReference>
<gene>
    <name evidence="6" type="ORF">G5B42_11395</name>
</gene>
<evidence type="ECO:0000256" key="1">
    <source>
        <dbReference type="PROSITE-ProRule" id="PRU00169"/>
    </source>
</evidence>
<dbReference type="Pfam" id="PF00990">
    <property type="entry name" value="GGDEF"/>
    <property type="match status" value="1"/>
</dbReference>
<dbReference type="GO" id="GO:0000160">
    <property type="term" value="P:phosphorelay signal transduction system"/>
    <property type="evidence" value="ECO:0007669"/>
    <property type="project" value="InterPro"/>
</dbReference>
<dbReference type="Proteomes" id="UP000657177">
    <property type="component" value="Unassembled WGS sequence"/>
</dbReference>
<feature type="domain" description="Response regulatory" evidence="2">
    <location>
        <begin position="3"/>
        <end position="118"/>
    </location>
</feature>
<dbReference type="SMART" id="SM00086">
    <property type="entry name" value="PAC"/>
    <property type="match status" value="1"/>
</dbReference>
<dbReference type="PROSITE" id="PS50110">
    <property type="entry name" value="RESPONSE_REGULATORY"/>
    <property type="match status" value="1"/>
</dbReference>
<dbReference type="InterPro" id="IPR035965">
    <property type="entry name" value="PAS-like_dom_sf"/>
</dbReference>
<evidence type="ECO:0000259" key="3">
    <source>
        <dbReference type="PROSITE" id="PS50113"/>
    </source>
</evidence>
<dbReference type="PROSITE" id="PS50113">
    <property type="entry name" value="PAC"/>
    <property type="match status" value="1"/>
</dbReference>
<dbReference type="PROSITE" id="PS50887">
    <property type="entry name" value="GGDEF"/>
    <property type="match status" value="1"/>
</dbReference>
<dbReference type="PANTHER" id="PTHR33121:SF79">
    <property type="entry name" value="CYCLIC DI-GMP PHOSPHODIESTERASE PDED-RELATED"/>
    <property type="match status" value="1"/>
</dbReference>
<evidence type="ECO:0000259" key="4">
    <source>
        <dbReference type="PROSITE" id="PS50883"/>
    </source>
</evidence>
<dbReference type="Gene3D" id="3.30.70.270">
    <property type="match status" value="1"/>
</dbReference>
<dbReference type="CDD" id="cd01948">
    <property type="entry name" value="EAL"/>
    <property type="match status" value="1"/>
</dbReference>
<dbReference type="RefSeq" id="WP_181340592.1">
    <property type="nucleotide sequence ID" value="NZ_JAAKDE010000061.1"/>
</dbReference>
<keyword evidence="1" id="KW-0597">Phosphoprotein</keyword>
<comment type="caution">
    <text evidence="6">The sequence shown here is derived from an EMBL/GenBank/DDBJ whole genome shotgun (WGS) entry which is preliminary data.</text>
</comment>
<keyword evidence="7" id="KW-1185">Reference proteome</keyword>
<protein>
    <submittedName>
        <fullName evidence="6">EAL domain-containing protein</fullName>
    </submittedName>
</protein>
<dbReference type="Gene3D" id="3.20.20.450">
    <property type="entry name" value="EAL domain"/>
    <property type="match status" value="1"/>
</dbReference>
<dbReference type="InterPro" id="IPR000700">
    <property type="entry name" value="PAS-assoc_C"/>
</dbReference>
<dbReference type="PROSITE" id="PS50883">
    <property type="entry name" value="EAL"/>
    <property type="match status" value="1"/>
</dbReference>
<dbReference type="InterPro" id="IPR043128">
    <property type="entry name" value="Rev_trsase/Diguanyl_cyclase"/>
</dbReference>
<evidence type="ECO:0000313" key="7">
    <source>
        <dbReference type="Proteomes" id="UP000657177"/>
    </source>
</evidence>
<dbReference type="InterPro" id="IPR000160">
    <property type="entry name" value="GGDEF_dom"/>
</dbReference>
<evidence type="ECO:0000259" key="2">
    <source>
        <dbReference type="PROSITE" id="PS50110"/>
    </source>
</evidence>
<dbReference type="InterPro" id="IPR011006">
    <property type="entry name" value="CheY-like_superfamily"/>
</dbReference>
<organism evidence="6 7">
    <name type="scientific">Capillibacterium thermochitinicola</name>
    <dbReference type="NCBI Taxonomy" id="2699427"/>
    <lineage>
        <taxon>Bacteria</taxon>
        <taxon>Bacillati</taxon>
        <taxon>Bacillota</taxon>
        <taxon>Capillibacterium</taxon>
    </lineage>
</organism>
<feature type="domain" description="EAL" evidence="4">
    <location>
        <begin position="439"/>
        <end position="701"/>
    </location>
</feature>
<dbReference type="InterPro" id="IPR050706">
    <property type="entry name" value="Cyclic-di-GMP_PDE-like"/>
</dbReference>
<dbReference type="SMART" id="SM00052">
    <property type="entry name" value="EAL"/>
    <property type="match status" value="1"/>
</dbReference>